<comment type="caution">
    <text evidence="1">The sequence shown here is derived from an EMBL/GenBank/DDBJ whole genome shotgun (WGS) entry which is preliminary data.</text>
</comment>
<name>A0A8J3T8P2_9ACTN</name>
<keyword evidence="2" id="KW-1185">Reference proteome</keyword>
<dbReference type="EMBL" id="BOON01000002">
    <property type="protein sequence ID" value="GII20682.1"/>
    <property type="molecule type" value="Genomic_DNA"/>
</dbReference>
<dbReference type="InterPro" id="IPR021986">
    <property type="entry name" value="Spherulin4"/>
</dbReference>
<accession>A0A8J3T8P2</accession>
<evidence type="ECO:0008006" key="3">
    <source>
        <dbReference type="Google" id="ProtNLM"/>
    </source>
</evidence>
<evidence type="ECO:0000313" key="2">
    <source>
        <dbReference type="Proteomes" id="UP000599074"/>
    </source>
</evidence>
<reference evidence="1" key="1">
    <citation type="submission" date="2021-01" db="EMBL/GenBank/DDBJ databases">
        <title>Whole genome shotgun sequence of Planosporangium mesophilum NBRC 109066.</title>
        <authorList>
            <person name="Komaki H."/>
            <person name="Tamura T."/>
        </authorList>
    </citation>
    <scope>NUCLEOTIDE SEQUENCE</scope>
    <source>
        <strain evidence="1">NBRC 109066</strain>
    </source>
</reference>
<sequence>MPLVTTLLRLDVHPLIAPQLWDAVTEYGSTRADGLTVVVNVADGPGNGRDPSYTAATDRLAAAGVTLLGYVDLRFATRPVARVLADVDRWAGYPVQGVFLDRAPSTPYAIGPAAVAVSSARRAGFGRTVLNPGLVPDPIYRDLGATICVFDGDWRRYLRWDGAGCEPGDGHLIHSVPPAESDDAWLLQAVRHAGFGMVTDLAPPREYAGLPAWLTAATPVPV</sequence>
<proteinExistence type="predicted"/>
<gene>
    <name evidence="1" type="ORF">Pme01_02790</name>
</gene>
<protein>
    <recommendedName>
        <fullName evidence="3">Spherulation-specific family 4 protein</fullName>
    </recommendedName>
</protein>
<dbReference type="Pfam" id="PF12138">
    <property type="entry name" value="Spherulin4"/>
    <property type="match status" value="1"/>
</dbReference>
<dbReference type="Proteomes" id="UP000599074">
    <property type="component" value="Unassembled WGS sequence"/>
</dbReference>
<evidence type="ECO:0000313" key="1">
    <source>
        <dbReference type="EMBL" id="GII20682.1"/>
    </source>
</evidence>
<dbReference type="PANTHER" id="PTHR35040:SF9">
    <property type="entry name" value="4-LIKE CELL SURFACE PROTEIN, PUTATIVE (AFU_ORTHOLOGUE AFUA_4G14080)-RELATED"/>
    <property type="match status" value="1"/>
</dbReference>
<organism evidence="1 2">
    <name type="scientific">Planosporangium mesophilum</name>
    <dbReference type="NCBI Taxonomy" id="689768"/>
    <lineage>
        <taxon>Bacteria</taxon>
        <taxon>Bacillati</taxon>
        <taxon>Actinomycetota</taxon>
        <taxon>Actinomycetes</taxon>
        <taxon>Micromonosporales</taxon>
        <taxon>Micromonosporaceae</taxon>
        <taxon>Planosporangium</taxon>
    </lineage>
</organism>
<dbReference type="RefSeq" id="WP_168113048.1">
    <property type="nucleotide sequence ID" value="NZ_BOON01000002.1"/>
</dbReference>
<dbReference type="PANTHER" id="PTHR35040">
    <property type="match status" value="1"/>
</dbReference>
<dbReference type="AlphaFoldDB" id="A0A8J3T8P2"/>